<dbReference type="Gene3D" id="1.10.3210.10">
    <property type="entry name" value="Hypothetical protein af1432"/>
    <property type="match status" value="1"/>
</dbReference>
<feature type="transmembrane region" description="Helical" evidence="1">
    <location>
        <begin position="156"/>
        <end position="179"/>
    </location>
</feature>
<dbReference type="Proteomes" id="UP000324646">
    <property type="component" value="Chromosome"/>
</dbReference>
<dbReference type="InterPro" id="IPR000160">
    <property type="entry name" value="GGDEF_dom"/>
</dbReference>
<evidence type="ECO:0000259" key="4">
    <source>
        <dbReference type="PROSITE" id="PS51832"/>
    </source>
</evidence>
<dbReference type="CDD" id="cd00077">
    <property type="entry name" value="HDc"/>
    <property type="match status" value="1"/>
</dbReference>
<proteinExistence type="predicted"/>
<dbReference type="EMBL" id="CP042243">
    <property type="protein sequence ID" value="QEK11245.1"/>
    <property type="molecule type" value="Genomic_DNA"/>
</dbReference>
<keyword evidence="1" id="KW-0812">Transmembrane</keyword>
<dbReference type="RefSeq" id="WP_148808318.1">
    <property type="nucleotide sequence ID" value="NZ_CP042243.1"/>
</dbReference>
<feature type="domain" description="GGDEF" evidence="2">
    <location>
        <begin position="223"/>
        <end position="358"/>
    </location>
</feature>
<dbReference type="InterPro" id="IPR037522">
    <property type="entry name" value="HD_GYP_dom"/>
</dbReference>
<keyword evidence="6" id="KW-1185">Reference proteome</keyword>
<dbReference type="SMART" id="SM00471">
    <property type="entry name" value="HDc"/>
    <property type="match status" value="1"/>
</dbReference>
<dbReference type="KEGG" id="crs:FQB35_02040"/>
<dbReference type="SUPFAM" id="SSF109604">
    <property type="entry name" value="HD-domain/PDEase-like"/>
    <property type="match status" value="1"/>
</dbReference>
<dbReference type="Pfam" id="PF00990">
    <property type="entry name" value="GGDEF"/>
    <property type="match status" value="1"/>
</dbReference>
<dbReference type="AlphaFoldDB" id="A0A5C0S997"/>
<gene>
    <name evidence="5" type="ORF">FQB35_02040</name>
</gene>
<reference evidence="5 6" key="1">
    <citation type="submission" date="2019-07" db="EMBL/GenBank/DDBJ databases">
        <title>Complete genome of Crassaminicella thermophila SY095.</title>
        <authorList>
            <person name="Li X."/>
        </authorList>
    </citation>
    <scope>NUCLEOTIDE SEQUENCE [LARGE SCALE GENOMIC DNA]</scope>
    <source>
        <strain evidence="5 6">SY095</strain>
    </source>
</reference>
<dbReference type="CDD" id="cd01949">
    <property type="entry name" value="GGDEF"/>
    <property type="match status" value="1"/>
</dbReference>
<name>A0A5C0S997_CRATE</name>
<dbReference type="InterPro" id="IPR003607">
    <property type="entry name" value="HD/PDEase_dom"/>
</dbReference>
<sequence length="564" mass="65511">MHQIENKFQKKVYEMLFVSKLLSLLFCGIIIFIQYNVHFLKNLHKYMSFSMITAMLGIGMLTLIYKIWIFSYKNNKITSKVSATDIIEIILFIGIFSILIIFSGVHTSHYKFIFLFIIIPTTMQFGINYGIGVSSICSILVLLIDYMALPRNTINIFFETDLILTGVFLLTAWSLGYYVNIEKEYRKEISQLANMDELTGVYNHRFFQEALSEKIEVSKNKKTSVALLFIDIDYFKYYNDLYGHQAGDKVLEKIGDILKNLIRKEDIVARYGGEEFAIILPNTKEEQALNIAEKIRSTIEKIEFEGEENLPNKKLTVSVGVSDFPNKAKSKEELIKASDDALYRAKFFNKNRVETYHSVLEELKKDIQQEHIDLISSVKTLISVINAKDRYTYGHTERVVIYCKMLADRLGLREEDKKILRYGAYLHDIGKIEIGKDILNKKMPLTDEEWKLLKKHPENGAEIIRAVDSLKDVIPLIFYHHERYDGNGYPKGLKGEEIPYLARILTVADSFDAMTSNRPYQSRKSFEDAIEELRRCSKSQFDPKIVDVFIEIIEKNIDKFDRMR</sequence>
<dbReference type="InterPro" id="IPR043128">
    <property type="entry name" value="Rev_trsase/Diguanyl_cyclase"/>
</dbReference>
<dbReference type="NCBIfam" id="TIGR00254">
    <property type="entry name" value="GGDEF"/>
    <property type="match status" value="1"/>
</dbReference>
<evidence type="ECO:0000256" key="1">
    <source>
        <dbReference type="SAM" id="Phobius"/>
    </source>
</evidence>
<evidence type="ECO:0000259" key="2">
    <source>
        <dbReference type="PROSITE" id="PS50887"/>
    </source>
</evidence>
<dbReference type="PANTHER" id="PTHR43155">
    <property type="entry name" value="CYCLIC DI-GMP PHOSPHODIESTERASE PA4108-RELATED"/>
    <property type="match status" value="1"/>
</dbReference>
<feature type="transmembrane region" description="Helical" evidence="1">
    <location>
        <begin position="12"/>
        <end position="34"/>
    </location>
</feature>
<dbReference type="PANTHER" id="PTHR43155:SF2">
    <property type="entry name" value="CYCLIC DI-GMP PHOSPHODIESTERASE PA4108"/>
    <property type="match status" value="1"/>
</dbReference>
<protein>
    <submittedName>
        <fullName evidence="5">Diguanylate cyclase</fullName>
    </submittedName>
</protein>
<dbReference type="Pfam" id="PF13487">
    <property type="entry name" value="HD_5"/>
    <property type="match status" value="1"/>
</dbReference>
<feature type="domain" description="HD" evidence="3">
    <location>
        <begin position="392"/>
        <end position="514"/>
    </location>
</feature>
<evidence type="ECO:0000313" key="5">
    <source>
        <dbReference type="EMBL" id="QEK11245.1"/>
    </source>
</evidence>
<dbReference type="InterPro" id="IPR006675">
    <property type="entry name" value="HDIG_dom"/>
</dbReference>
<feature type="domain" description="HD-GYP" evidence="4">
    <location>
        <begin position="370"/>
        <end position="564"/>
    </location>
</feature>
<keyword evidence="1" id="KW-0472">Membrane</keyword>
<dbReference type="PROSITE" id="PS51832">
    <property type="entry name" value="HD_GYP"/>
    <property type="match status" value="1"/>
</dbReference>
<dbReference type="PROSITE" id="PS51831">
    <property type="entry name" value="HD"/>
    <property type="match status" value="1"/>
</dbReference>
<accession>A0A5C0S997</accession>
<feature type="transmembrane region" description="Helical" evidence="1">
    <location>
        <begin position="86"/>
        <end position="106"/>
    </location>
</feature>
<dbReference type="NCBIfam" id="TIGR00277">
    <property type="entry name" value="HDIG"/>
    <property type="match status" value="1"/>
</dbReference>
<organism evidence="5 6">
    <name type="scientific">Crassaminicella thermophila</name>
    <dbReference type="NCBI Taxonomy" id="2599308"/>
    <lineage>
        <taxon>Bacteria</taxon>
        <taxon>Bacillati</taxon>
        <taxon>Bacillota</taxon>
        <taxon>Clostridia</taxon>
        <taxon>Eubacteriales</taxon>
        <taxon>Clostridiaceae</taxon>
        <taxon>Crassaminicella</taxon>
    </lineage>
</organism>
<dbReference type="SUPFAM" id="SSF55073">
    <property type="entry name" value="Nucleotide cyclase"/>
    <property type="match status" value="1"/>
</dbReference>
<feature type="transmembrane region" description="Helical" evidence="1">
    <location>
        <begin position="112"/>
        <end position="144"/>
    </location>
</feature>
<dbReference type="PROSITE" id="PS50887">
    <property type="entry name" value="GGDEF"/>
    <property type="match status" value="1"/>
</dbReference>
<evidence type="ECO:0000313" key="6">
    <source>
        <dbReference type="Proteomes" id="UP000324646"/>
    </source>
</evidence>
<keyword evidence="1" id="KW-1133">Transmembrane helix</keyword>
<evidence type="ECO:0000259" key="3">
    <source>
        <dbReference type="PROSITE" id="PS51831"/>
    </source>
</evidence>
<feature type="transmembrane region" description="Helical" evidence="1">
    <location>
        <begin position="46"/>
        <end position="65"/>
    </location>
</feature>
<dbReference type="SMART" id="SM00267">
    <property type="entry name" value="GGDEF"/>
    <property type="match status" value="1"/>
</dbReference>
<dbReference type="Gene3D" id="3.30.70.270">
    <property type="match status" value="1"/>
</dbReference>
<dbReference type="InterPro" id="IPR029787">
    <property type="entry name" value="Nucleotide_cyclase"/>
</dbReference>
<dbReference type="FunFam" id="3.30.70.270:FF:000001">
    <property type="entry name" value="Diguanylate cyclase domain protein"/>
    <property type="match status" value="1"/>
</dbReference>
<dbReference type="InterPro" id="IPR006674">
    <property type="entry name" value="HD_domain"/>
</dbReference>
<dbReference type="OrthoDB" id="9804747at2"/>